<evidence type="ECO:0000256" key="1">
    <source>
        <dbReference type="SAM" id="Phobius"/>
    </source>
</evidence>
<protein>
    <recommendedName>
        <fullName evidence="4">UbiA prenyltransferase</fullName>
    </recommendedName>
</protein>
<keyword evidence="1" id="KW-0472">Membrane</keyword>
<feature type="transmembrane region" description="Helical" evidence="1">
    <location>
        <begin position="53"/>
        <end position="79"/>
    </location>
</feature>
<reference evidence="3" key="1">
    <citation type="journal article" date="2017" name="Appl. Environ. Microbiol.">
        <title>Genomic analysis of Calderihabitans maritimus KKC1, a thermophilic hydrogenogenic carboxydotrophic bacterium isolated from marine sediment.</title>
        <authorList>
            <person name="Omae K."/>
            <person name="Yoneda Y."/>
            <person name="Fukuyama Y."/>
            <person name="Yoshida T."/>
            <person name="Sako Y."/>
        </authorList>
    </citation>
    <scope>NUCLEOTIDE SEQUENCE [LARGE SCALE GENOMIC DNA]</scope>
    <source>
        <strain evidence="3">KKC1</strain>
    </source>
</reference>
<comment type="caution">
    <text evidence="2">The sequence shown here is derived from an EMBL/GenBank/DDBJ whole genome shotgun (WGS) entry which is preliminary data.</text>
</comment>
<dbReference type="Proteomes" id="UP000197032">
    <property type="component" value="Unassembled WGS sequence"/>
</dbReference>
<name>A0A1Z5HPM7_9FIRM</name>
<dbReference type="EMBL" id="BDGJ01000018">
    <property type="protein sequence ID" value="GAW91482.1"/>
    <property type="molecule type" value="Genomic_DNA"/>
</dbReference>
<evidence type="ECO:0000313" key="2">
    <source>
        <dbReference type="EMBL" id="GAW91482.1"/>
    </source>
</evidence>
<feature type="transmembrane region" description="Helical" evidence="1">
    <location>
        <begin position="100"/>
        <end position="125"/>
    </location>
</feature>
<proteinExistence type="predicted"/>
<evidence type="ECO:0008006" key="4">
    <source>
        <dbReference type="Google" id="ProtNLM"/>
    </source>
</evidence>
<dbReference type="RefSeq" id="WP_088553007.1">
    <property type="nucleotide sequence ID" value="NZ_BDGJ01000018.1"/>
</dbReference>
<sequence>MWGGILRIAVLFAAVFLTGMVVKGMDDLLDSSWDLAKGKRTVAGSYGYSLVPYLMVFLAIAAWLAPKISLSLFLASYAVGMFFDSRQKMASGLQGYQETVIIILLGSLFFGWLEMLSSLSIILLVQVLDDLQDFRKENPTGHKNWARKFGVVETILFAIILFSLSLALATEKTLLVLVATPLVKRCLEIPLKEEKQDAC</sequence>
<organism evidence="2 3">
    <name type="scientific">Calderihabitans maritimus</name>
    <dbReference type="NCBI Taxonomy" id="1246530"/>
    <lineage>
        <taxon>Bacteria</taxon>
        <taxon>Bacillati</taxon>
        <taxon>Bacillota</taxon>
        <taxon>Clostridia</taxon>
        <taxon>Neomoorellales</taxon>
        <taxon>Calderihabitantaceae</taxon>
        <taxon>Calderihabitans</taxon>
    </lineage>
</organism>
<dbReference type="AlphaFoldDB" id="A0A1Z5HPM7"/>
<keyword evidence="1" id="KW-1133">Transmembrane helix</keyword>
<feature type="transmembrane region" description="Helical" evidence="1">
    <location>
        <begin position="145"/>
        <end position="169"/>
    </location>
</feature>
<dbReference type="OrthoDB" id="1680253at2"/>
<evidence type="ECO:0000313" key="3">
    <source>
        <dbReference type="Proteomes" id="UP000197032"/>
    </source>
</evidence>
<keyword evidence="3" id="KW-1185">Reference proteome</keyword>
<gene>
    <name evidence="2" type="ORF">KKC1_06440</name>
</gene>
<keyword evidence="1" id="KW-0812">Transmembrane</keyword>
<accession>A0A1Z5HPM7</accession>